<sequence>RENGALKLRVARSELDEEHKFRQEKRERMRAAEIEEECRAKNRKIEQMRDLFETRTPPTSTPRNAELLAGGSVARLRSRFNAEQSSSRAAKPPRGPVARQTRSKSASRAMKNCFV</sequence>
<name>A0A1I7YW53_9BILA</name>
<feature type="region of interest" description="Disordered" evidence="1">
    <location>
        <begin position="79"/>
        <end position="115"/>
    </location>
</feature>
<evidence type="ECO:0000256" key="1">
    <source>
        <dbReference type="SAM" id="MobiDB-lite"/>
    </source>
</evidence>
<dbReference type="Proteomes" id="UP000095287">
    <property type="component" value="Unplaced"/>
</dbReference>
<keyword evidence="2" id="KW-1185">Reference proteome</keyword>
<proteinExistence type="predicted"/>
<organism evidence="2 3">
    <name type="scientific">Steinernema glaseri</name>
    <dbReference type="NCBI Taxonomy" id="37863"/>
    <lineage>
        <taxon>Eukaryota</taxon>
        <taxon>Metazoa</taxon>
        <taxon>Ecdysozoa</taxon>
        <taxon>Nematoda</taxon>
        <taxon>Chromadorea</taxon>
        <taxon>Rhabditida</taxon>
        <taxon>Tylenchina</taxon>
        <taxon>Panagrolaimomorpha</taxon>
        <taxon>Strongyloidoidea</taxon>
        <taxon>Steinernematidae</taxon>
        <taxon>Steinernema</taxon>
    </lineage>
</organism>
<reference evidence="3" key="1">
    <citation type="submission" date="2016-11" db="UniProtKB">
        <authorList>
            <consortium name="WormBaseParasite"/>
        </authorList>
    </citation>
    <scope>IDENTIFICATION</scope>
</reference>
<dbReference type="WBParaSite" id="L893_g2032.t1">
    <property type="protein sequence ID" value="L893_g2032.t1"/>
    <property type="gene ID" value="L893_g2032"/>
</dbReference>
<evidence type="ECO:0000313" key="3">
    <source>
        <dbReference type="WBParaSite" id="L893_g2032.t1"/>
    </source>
</evidence>
<protein>
    <submittedName>
        <fullName evidence="3">TPX2 domain-containing protein</fullName>
    </submittedName>
</protein>
<dbReference type="AlphaFoldDB" id="A0A1I7YW53"/>
<evidence type="ECO:0000313" key="2">
    <source>
        <dbReference type="Proteomes" id="UP000095287"/>
    </source>
</evidence>
<accession>A0A1I7YW53</accession>